<dbReference type="EMBL" id="CP070496">
    <property type="protein sequence ID" value="QSB06095.1"/>
    <property type="molecule type" value="Genomic_DNA"/>
</dbReference>
<dbReference type="Proteomes" id="UP000662939">
    <property type="component" value="Chromosome"/>
</dbReference>
<protein>
    <submittedName>
        <fullName evidence="2">Uncharacterized protein</fullName>
    </submittedName>
</protein>
<name>A0A895XSA2_9ACTN</name>
<evidence type="ECO:0000256" key="1">
    <source>
        <dbReference type="SAM" id="MobiDB-lite"/>
    </source>
</evidence>
<evidence type="ECO:0000313" key="2">
    <source>
        <dbReference type="EMBL" id="QSB06095.1"/>
    </source>
</evidence>
<organism evidence="2 3">
    <name type="scientific">Natronoglycomyces albus</name>
    <dbReference type="NCBI Taxonomy" id="2811108"/>
    <lineage>
        <taxon>Bacteria</taxon>
        <taxon>Bacillati</taxon>
        <taxon>Actinomycetota</taxon>
        <taxon>Actinomycetes</taxon>
        <taxon>Glycomycetales</taxon>
        <taxon>Glycomycetaceae</taxon>
        <taxon>Natronoglycomyces</taxon>
    </lineage>
</organism>
<proteinExistence type="predicted"/>
<feature type="compositionally biased region" description="Basic and acidic residues" evidence="1">
    <location>
        <begin position="34"/>
        <end position="44"/>
    </location>
</feature>
<dbReference type="KEGG" id="nav:JQS30_04030"/>
<reference evidence="2" key="1">
    <citation type="submission" date="2021-02" db="EMBL/GenBank/DDBJ databases">
        <title>Natronoglycomyces albus gen. nov., sp. nov, a haloalkaliphilic actinobacterium from a soda solonchak soil.</title>
        <authorList>
            <person name="Sorokin D.Y."/>
            <person name="Khijniak T.V."/>
            <person name="Zakharycheva A.P."/>
            <person name="Boueva O.V."/>
            <person name="Ariskina E.V."/>
            <person name="Hahnke R.L."/>
            <person name="Bunk B."/>
            <person name="Sproer C."/>
            <person name="Schumann P."/>
            <person name="Evtushenko L.I."/>
            <person name="Kublanov I.V."/>
        </authorList>
    </citation>
    <scope>NUCLEOTIDE SEQUENCE</scope>
    <source>
        <strain evidence="2">DSM 106290</strain>
    </source>
</reference>
<accession>A0A895XSA2</accession>
<sequence length="61" mass="6716">MDGREARVRVTGALRDDVDVRLIDESLIDAVLESERSAEVKPEQADTAGRTESSSRKADRS</sequence>
<evidence type="ECO:0000313" key="3">
    <source>
        <dbReference type="Proteomes" id="UP000662939"/>
    </source>
</evidence>
<keyword evidence="3" id="KW-1185">Reference proteome</keyword>
<dbReference type="RefSeq" id="WP_213172106.1">
    <property type="nucleotide sequence ID" value="NZ_CP070496.1"/>
</dbReference>
<feature type="region of interest" description="Disordered" evidence="1">
    <location>
        <begin position="34"/>
        <end position="61"/>
    </location>
</feature>
<dbReference type="AlphaFoldDB" id="A0A895XSA2"/>
<gene>
    <name evidence="2" type="ORF">JQS30_04030</name>
</gene>